<evidence type="ECO:0000256" key="1">
    <source>
        <dbReference type="ARBA" id="ARBA00001917"/>
    </source>
</evidence>
<evidence type="ECO:0000256" key="5">
    <source>
        <dbReference type="ARBA" id="ARBA00023002"/>
    </source>
</evidence>
<gene>
    <name evidence="7" type="ORF">EIO64_05680</name>
</gene>
<comment type="similarity">
    <text evidence="2">Belongs to the nitroreductase family.</text>
</comment>
<dbReference type="SUPFAM" id="SSF55469">
    <property type="entry name" value="FMN-dependent nitroreductase-like"/>
    <property type="match status" value="1"/>
</dbReference>
<keyword evidence="3" id="KW-0285">Flavoprotein</keyword>
<dbReference type="KEGG" id="obj:EIO64_05680"/>
<dbReference type="Gene3D" id="3.40.109.30">
    <property type="entry name" value="putative nitroreductase (tm1586), domain 2"/>
    <property type="match status" value="1"/>
</dbReference>
<dbReference type="Pfam" id="PF14512">
    <property type="entry name" value="TM1586_NiRdase"/>
    <property type="match status" value="1"/>
</dbReference>
<keyword evidence="5" id="KW-0560">Oxidoreductase</keyword>
<protein>
    <submittedName>
        <fullName evidence="7">Nitroreductase</fullName>
    </submittedName>
</protein>
<dbReference type="RefSeq" id="WP_136890995.1">
    <property type="nucleotide sequence ID" value="NZ_CP034413.3"/>
</dbReference>
<dbReference type="Proteomes" id="UP000298642">
    <property type="component" value="Chromosome"/>
</dbReference>
<sequence length="222" mass="24150">MDLFEAMEHRHAVRSYEDRPIAPEAREALLACIAQCNRESGLHIQLVLDEPRGFGGLPAHYGKFSGVKNYIALIGKKSPNLEEACGYYGEKIVLRAQQLGLNTCWVAMTYSKVKTAFQIAPGEKLCLVIAVGHGTTQGAGHPVKQPEEVSKADSPVPDWFQRGVRAALLAPTAMNQQKFTFTLQGGSVAAKAGTGFYTKVDLGIAKYHFEIGAGTAQFRWAP</sequence>
<dbReference type="GO" id="GO:0016491">
    <property type="term" value="F:oxidoreductase activity"/>
    <property type="evidence" value="ECO:0007669"/>
    <property type="project" value="UniProtKB-KW"/>
</dbReference>
<dbReference type="AlphaFoldDB" id="A0A4D7AMF0"/>
<dbReference type="InterPro" id="IPR029478">
    <property type="entry name" value="TM1586_NiRdase"/>
</dbReference>
<evidence type="ECO:0000313" key="8">
    <source>
        <dbReference type="Proteomes" id="UP000298642"/>
    </source>
</evidence>
<proteinExistence type="inferred from homology"/>
<dbReference type="PANTHER" id="PTHR43673">
    <property type="entry name" value="NAD(P)H NITROREDUCTASE YDGI-RELATED"/>
    <property type="match status" value="1"/>
</dbReference>
<evidence type="ECO:0000259" key="6">
    <source>
        <dbReference type="Pfam" id="PF14512"/>
    </source>
</evidence>
<evidence type="ECO:0000256" key="4">
    <source>
        <dbReference type="ARBA" id="ARBA00022643"/>
    </source>
</evidence>
<reference evidence="8" key="1">
    <citation type="submission" date="2018-12" db="EMBL/GenBank/DDBJ databases">
        <title>Dusodibacter welbiota gen. nov., sp. nov., isolated from human faeces and emended description of the Oscillibacter genus.</title>
        <authorList>
            <person name="Le Roy T."/>
            <person name="Van der Smissen P."/>
            <person name="Delzenne N."/>
            <person name="Muccioli G."/>
            <person name="Collet J.F."/>
            <person name="Cani P.D."/>
        </authorList>
    </citation>
    <scope>NUCLEOTIDE SEQUENCE [LARGE SCALE GENOMIC DNA]</scope>
    <source>
        <strain evidence="8">J115</strain>
    </source>
</reference>
<evidence type="ECO:0000256" key="3">
    <source>
        <dbReference type="ARBA" id="ARBA00022630"/>
    </source>
</evidence>
<evidence type="ECO:0000256" key="2">
    <source>
        <dbReference type="ARBA" id="ARBA00007118"/>
    </source>
</evidence>
<comment type="cofactor">
    <cofactor evidence="1">
        <name>FMN</name>
        <dbReference type="ChEBI" id="CHEBI:58210"/>
    </cofactor>
</comment>
<keyword evidence="4" id="KW-0288">FMN</keyword>
<dbReference type="CDD" id="cd02062">
    <property type="entry name" value="Nitro_FMN_reductase"/>
    <property type="match status" value="1"/>
</dbReference>
<feature type="domain" description="Putative nitroreductase TM1586" evidence="6">
    <location>
        <begin position="2"/>
        <end position="213"/>
    </location>
</feature>
<dbReference type="EMBL" id="CP034413">
    <property type="protein sequence ID" value="QCI58771.1"/>
    <property type="molecule type" value="Genomic_DNA"/>
</dbReference>
<evidence type="ECO:0000313" key="7">
    <source>
        <dbReference type="EMBL" id="QCI58771.1"/>
    </source>
</evidence>
<dbReference type="Gene3D" id="3.40.109.10">
    <property type="entry name" value="NADH Oxidase"/>
    <property type="match status" value="1"/>
</dbReference>
<dbReference type="InterPro" id="IPR000415">
    <property type="entry name" value="Nitroreductase-like"/>
</dbReference>
<accession>A0A4D7AMF0</accession>
<name>A0A4D7AMF0_9FIRM</name>
<organism evidence="7 8">
    <name type="scientific">Dysosmobacter welbionis</name>
    <dbReference type="NCBI Taxonomy" id="2093857"/>
    <lineage>
        <taxon>Bacteria</taxon>
        <taxon>Bacillati</taxon>
        <taxon>Bacillota</taxon>
        <taxon>Clostridia</taxon>
        <taxon>Eubacteriales</taxon>
        <taxon>Oscillospiraceae</taxon>
        <taxon>Dysosmobacter</taxon>
    </lineage>
</organism>
<dbReference type="PANTHER" id="PTHR43673:SF2">
    <property type="entry name" value="NITROREDUCTASE"/>
    <property type="match status" value="1"/>
</dbReference>
<keyword evidence="8" id="KW-1185">Reference proteome</keyword>